<protein>
    <submittedName>
        <fullName evidence="1">Uncharacterized protein</fullName>
    </submittedName>
</protein>
<dbReference type="PATRIC" id="fig|595434.4.peg.3255"/>
<organism evidence="1 2">
    <name type="scientific">Rhodopirellula islandica</name>
    <dbReference type="NCBI Taxonomy" id="595434"/>
    <lineage>
        <taxon>Bacteria</taxon>
        <taxon>Pseudomonadati</taxon>
        <taxon>Planctomycetota</taxon>
        <taxon>Planctomycetia</taxon>
        <taxon>Pirellulales</taxon>
        <taxon>Pirellulaceae</taxon>
        <taxon>Rhodopirellula</taxon>
    </lineage>
</organism>
<keyword evidence="2" id="KW-1185">Reference proteome</keyword>
<dbReference type="EMBL" id="LECT01000028">
    <property type="protein sequence ID" value="KLU04363.1"/>
    <property type="molecule type" value="Genomic_DNA"/>
</dbReference>
<reference evidence="1" key="1">
    <citation type="submission" date="2015-05" db="EMBL/GenBank/DDBJ databases">
        <title>Permanent draft genome of Rhodopirellula islandicus K833.</title>
        <authorList>
            <person name="Kizina J."/>
            <person name="Richter M."/>
            <person name="Glockner F.O."/>
            <person name="Harder J."/>
        </authorList>
    </citation>
    <scope>NUCLEOTIDE SEQUENCE [LARGE SCALE GENOMIC DNA]</scope>
    <source>
        <strain evidence="1">K833</strain>
    </source>
</reference>
<dbReference type="Proteomes" id="UP000036367">
    <property type="component" value="Unassembled WGS sequence"/>
</dbReference>
<sequence>MSLPPGGASFSERWGERGLRFNRQDATHGPVDLISRFNVKPNAATITPSSYVVP</sequence>
<evidence type="ECO:0000313" key="2">
    <source>
        <dbReference type="Proteomes" id="UP000036367"/>
    </source>
</evidence>
<evidence type="ECO:0000313" key="1">
    <source>
        <dbReference type="EMBL" id="KLU04363.1"/>
    </source>
</evidence>
<proteinExistence type="predicted"/>
<comment type="caution">
    <text evidence="1">The sequence shown here is derived from an EMBL/GenBank/DDBJ whole genome shotgun (WGS) entry which is preliminary data.</text>
</comment>
<gene>
    <name evidence="1" type="ORF">RISK_003417</name>
</gene>
<dbReference type="AlphaFoldDB" id="A0A0J1BCQ8"/>
<accession>A0A0J1BCQ8</accession>
<name>A0A0J1BCQ8_RHOIS</name>